<evidence type="ECO:0000313" key="10">
    <source>
        <dbReference type="EMBL" id="PPJ49862.1"/>
    </source>
</evidence>
<keyword evidence="7" id="KW-0040">ANK repeat</keyword>
<feature type="compositionally biased region" description="Polar residues" evidence="8">
    <location>
        <begin position="707"/>
        <end position="718"/>
    </location>
</feature>
<evidence type="ECO:0000256" key="4">
    <source>
        <dbReference type="ARBA" id="ARBA00022741"/>
    </source>
</evidence>
<evidence type="ECO:0000313" key="11">
    <source>
        <dbReference type="Proteomes" id="UP000237631"/>
    </source>
</evidence>
<keyword evidence="11" id="KW-1185">Reference proteome</keyword>
<feature type="repeat" description="ANK" evidence="7">
    <location>
        <begin position="982"/>
        <end position="1018"/>
    </location>
</feature>
<feature type="compositionally biased region" description="Basic and acidic residues" evidence="8">
    <location>
        <begin position="829"/>
        <end position="838"/>
    </location>
</feature>
<dbReference type="Proteomes" id="UP000237631">
    <property type="component" value="Unassembled WGS sequence"/>
</dbReference>
<organism evidence="10 11">
    <name type="scientific">Cercospora berteroae</name>
    <dbReference type="NCBI Taxonomy" id="357750"/>
    <lineage>
        <taxon>Eukaryota</taxon>
        <taxon>Fungi</taxon>
        <taxon>Dikarya</taxon>
        <taxon>Ascomycota</taxon>
        <taxon>Pezizomycotina</taxon>
        <taxon>Dothideomycetes</taxon>
        <taxon>Dothideomycetidae</taxon>
        <taxon>Mycosphaerellales</taxon>
        <taxon>Mycosphaerellaceae</taxon>
        <taxon>Cercospora</taxon>
    </lineage>
</organism>
<dbReference type="SMART" id="SM00248">
    <property type="entry name" value="ANK"/>
    <property type="match status" value="6"/>
</dbReference>
<evidence type="ECO:0000256" key="8">
    <source>
        <dbReference type="SAM" id="MobiDB-lite"/>
    </source>
</evidence>
<dbReference type="PANTHER" id="PTHR11584:SF369">
    <property type="entry name" value="MITOGEN-ACTIVATED PROTEIN KINASE KINASE KINASE 19-RELATED"/>
    <property type="match status" value="1"/>
</dbReference>
<dbReference type="Gene3D" id="1.25.40.20">
    <property type="entry name" value="Ankyrin repeat-containing domain"/>
    <property type="match status" value="2"/>
</dbReference>
<dbReference type="Pfam" id="PF00069">
    <property type="entry name" value="Pkinase"/>
    <property type="match status" value="1"/>
</dbReference>
<evidence type="ECO:0000256" key="1">
    <source>
        <dbReference type="ARBA" id="ARBA00006529"/>
    </source>
</evidence>
<dbReference type="PROSITE" id="PS00108">
    <property type="entry name" value="PROTEIN_KINASE_ST"/>
    <property type="match status" value="1"/>
</dbReference>
<keyword evidence="4" id="KW-0547">Nucleotide-binding</keyword>
<dbReference type="CDD" id="cd00180">
    <property type="entry name" value="PKc"/>
    <property type="match status" value="1"/>
</dbReference>
<dbReference type="PROSITE" id="PS50297">
    <property type="entry name" value="ANK_REP_REGION"/>
    <property type="match status" value="1"/>
</dbReference>
<dbReference type="Gene3D" id="3.30.200.20">
    <property type="entry name" value="Phosphorylase Kinase, domain 1"/>
    <property type="match status" value="1"/>
</dbReference>
<reference evidence="11" key="1">
    <citation type="journal article" date="2017" name="bioRxiv">
        <title>Conservation of a gene cluster reveals novel cercosporin biosynthetic mechanisms and extends production to the genus Colletotrichum.</title>
        <authorList>
            <person name="de Jonge R."/>
            <person name="Ebert M.K."/>
            <person name="Huitt-Roehl C.R."/>
            <person name="Pal P."/>
            <person name="Suttle J.C."/>
            <person name="Spanner R.E."/>
            <person name="Neubauer J.D."/>
            <person name="Jurick W.M.II."/>
            <person name="Stott K.A."/>
            <person name="Secor G.A."/>
            <person name="Thomma B.P.H.J."/>
            <person name="Van de Peer Y."/>
            <person name="Townsend C.A."/>
            <person name="Bolton M.D."/>
        </authorList>
    </citation>
    <scope>NUCLEOTIDE SEQUENCE [LARGE SCALE GENOMIC DNA]</scope>
    <source>
        <strain evidence="11">CBS538.71</strain>
    </source>
</reference>
<evidence type="ECO:0000256" key="5">
    <source>
        <dbReference type="ARBA" id="ARBA00022777"/>
    </source>
</evidence>
<feature type="region of interest" description="Disordered" evidence="8">
    <location>
        <begin position="578"/>
        <end position="600"/>
    </location>
</feature>
<feature type="repeat" description="ANK" evidence="7">
    <location>
        <begin position="1127"/>
        <end position="1159"/>
    </location>
</feature>
<keyword evidence="2" id="KW-0723">Serine/threonine-protein kinase</keyword>
<accession>A0A2S6BQX7</accession>
<keyword evidence="3" id="KW-0808">Transferase</keyword>
<feature type="domain" description="Protein kinase" evidence="9">
    <location>
        <begin position="172"/>
        <end position="462"/>
    </location>
</feature>
<evidence type="ECO:0000259" key="9">
    <source>
        <dbReference type="PROSITE" id="PS50011"/>
    </source>
</evidence>
<dbReference type="GO" id="GO:0004674">
    <property type="term" value="F:protein serine/threonine kinase activity"/>
    <property type="evidence" value="ECO:0007669"/>
    <property type="project" value="UniProtKB-KW"/>
</dbReference>
<dbReference type="InterPro" id="IPR011009">
    <property type="entry name" value="Kinase-like_dom_sf"/>
</dbReference>
<dbReference type="InterPro" id="IPR000719">
    <property type="entry name" value="Prot_kinase_dom"/>
</dbReference>
<dbReference type="SUPFAM" id="SSF56112">
    <property type="entry name" value="Protein kinase-like (PK-like)"/>
    <property type="match status" value="1"/>
</dbReference>
<dbReference type="InterPro" id="IPR002110">
    <property type="entry name" value="Ankyrin_rpt"/>
</dbReference>
<protein>
    <recommendedName>
        <fullName evidence="9">Protein kinase domain-containing protein</fullName>
    </recommendedName>
</protein>
<proteinExistence type="inferred from homology"/>
<keyword evidence="5" id="KW-0418">Kinase</keyword>
<evidence type="ECO:0000256" key="2">
    <source>
        <dbReference type="ARBA" id="ARBA00022527"/>
    </source>
</evidence>
<evidence type="ECO:0000256" key="6">
    <source>
        <dbReference type="ARBA" id="ARBA00022840"/>
    </source>
</evidence>
<evidence type="ECO:0000256" key="3">
    <source>
        <dbReference type="ARBA" id="ARBA00022679"/>
    </source>
</evidence>
<feature type="region of interest" description="Disordered" evidence="8">
    <location>
        <begin position="693"/>
        <end position="718"/>
    </location>
</feature>
<feature type="region of interest" description="Disordered" evidence="8">
    <location>
        <begin position="796"/>
        <end position="866"/>
    </location>
</feature>
<dbReference type="EMBL" id="PNEN01001797">
    <property type="protein sequence ID" value="PPJ49862.1"/>
    <property type="molecule type" value="Genomic_DNA"/>
</dbReference>
<dbReference type="InterPro" id="IPR036770">
    <property type="entry name" value="Ankyrin_rpt-contain_sf"/>
</dbReference>
<name>A0A2S6BQX7_9PEZI</name>
<dbReference type="OrthoDB" id="3633612at2759"/>
<dbReference type="STRING" id="357750.A0A2S6BQX7"/>
<keyword evidence="6" id="KW-0067">ATP-binding</keyword>
<comment type="caution">
    <text evidence="10">The sequence shown here is derived from an EMBL/GenBank/DDBJ whole genome shotgun (WGS) entry which is preliminary data.</text>
</comment>
<dbReference type="PROSITE" id="PS50011">
    <property type="entry name" value="PROTEIN_KINASE_DOM"/>
    <property type="match status" value="1"/>
</dbReference>
<gene>
    <name evidence="10" type="ORF">CBER1_04976</name>
</gene>
<dbReference type="PROSITE" id="PS50088">
    <property type="entry name" value="ANK_REPEAT"/>
    <property type="match status" value="3"/>
</dbReference>
<feature type="compositionally biased region" description="Basic and acidic residues" evidence="8">
    <location>
        <begin position="811"/>
        <end position="821"/>
    </location>
</feature>
<dbReference type="SMART" id="SM00220">
    <property type="entry name" value="S_TKc"/>
    <property type="match status" value="1"/>
</dbReference>
<feature type="region of interest" description="Disordered" evidence="8">
    <location>
        <begin position="636"/>
        <end position="660"/>
    </location>
</feature>
<dbReference type="Gene3D" id="1.10.510.10">
    <property type="entry name" value="Transferase(Phosphotransferase) domain 1"/>
    <property type="match status" value="1"/>
</dbReference>
<dbReference type="SUPFAM" id="SSF48403">
    <property type="entry name" value="Ankyrin repeat"/>
    <property type="match status" value="1"/>
</dbReference>
<evidence type="ECO:0000256" key="7">
    <source>
        <dbReference type="PROSITE-ProRule" id="PRU00023"/>
    </source>
</evidence>
<dbReference type="Pfam" id="PF12796">
    <property type="entry name" value="Ank_2"/>
    <property type="match status" value="2"/>
</dbReference>
<dbReference type="AlphaFoldDB" id="A0A2S6BQX7"/>
<dbReference type="GO" id="GO:0005524">
    <property type="term" value="F:ATP binding"/>
    <property type="evidence" value="ECO:0007669"/>
    <property type="project" value="UniProtKB-KW"/>
</dbReference>
<dbReference type="InterPro" id="IPR008271">
    <property type="entry name" value="Ser/Thr_kinase_AS"/>
</dbReference>
<comment type="similarity">
    <text evidence="1">Belongs to the protein kinase superfamily. STE Ser/Thr protein kinase family. MAP kinase kinase kinase subfamily.</text>
</comment>
<dbReference type="PANTHER" id="PTHR11584">
    <property type="entry name" value="SERINE/THREONINE PROTEIN KINASE"/>
    <property type="match status" value="1"/>
</dbReference>
<sequence length="1190" mass="132676">MDSFARAFQIPVPWRVRPRPQATLFGKHGSGTMKSRASIESSLRKMCVLPGANGTGRVGIVPPEQFVHIRVLLQMLDVQDGRVSPDIWSSRPRLYTLLLGIGALAYMDAFVKHSIYDISLPFDNSTLPVFLADAALRTSFLASQVSVITDARHLESSSEEHIYFDGSAEDHLISNRVLGHGGFGYVDVVVSRLSARAYARKRVARGRDSDDNRRAQQYVVDEIRLMKNLRHRHLTRIVQSYSDYKFIGFLMEPIAECNLQQFLSKRPFRESQLMALRQFYGCLAGGVNYLHQTKIRHRDLKLLNVLVKNSQVYIADFGIATVWTGSNRGTTQTRGVPTTFHYMAPEVDNKQSRNVASDMWSLDIVILEILTVLKGHTFSKWKDHLKKMADRARTDPWPCRNLDAVHEWMSTLATTQRHEGADDESLAWRDNEPLTWIKSLLEHNQDAFACPDCVEEFMDPHYRYGDGHEWPNITRDAIEAELAALVGGAAETPEQMDDRKTEMVTRWLGETQEHFDPWADEPRPFSIPGAYTDWCEERSPGTQISTLNADHRAISIVEEQIHPDIYEPASKQALHDGGFFVDHEDDSSDAASMADEPAETHAPGQLFPIVHDMSSDSSEDVSPIDLPMLDQIAEEDEEPCLSQSLSRPNEPSQAQTPEERVVRFQGAEVEEDNFTSTVGLWRAECALAVNGPVLGKNTPNGHDESRQQGQPQVDQATPAQDQIDVSAGLGTVVGEKPLEQDMNSSPLKTPSCSTCLPYKIHVKPPINVEKQLLLRWLAEPTPDPELVHLASESRPYGLSNSGKEGTQVVDLSRKIIDDSKGKSKKKSKHDAEAKEPSSEKLSAQNVKHLSREGKAKRRTQQRTFDDDDFTPAGFIEAAWQSVEATDSLATSSVMSETETASRKLRGFKLIWDDRMYSYLEHYAKAGRAGSVRFLLDHGCNCGTVLKPRPKPLIHAIEGCSARHNECVRAFIMAGTDVNVKYRCKTPIHVALEQSYFPGYQRLLAMLLAAGAEPNVPDRTGEYPLTKLFKGSAGDIPLEDYQKEYANVRQPFTLDTPLHQAVRRRTAQAVALLIHYGADVNAKNASGTTPLVMAASQWRGELTDQQERVLRYLLDAEDIDLDAKGGTLGRTASHHASATGCAVALDMLLESGADKSLQDKDGNTALTILEAYREAGAPAKDFQVMLDMLTE</sequence>
<feature type="compositionally biased region" description="Polar residues" evidence="8">
    <location>
        <begin position="641"/>
        <end position="656"/>
    </location>
</feature>
<feature type="repeat" description="ANK" evidence="7">
    <location>
        <begin position="1052"/>
        <end position="1084"/>
    </location>
</feature>